<dbReference type="PANTHER" id="PTHR33488:SF2">
    <property type="entry name" value="EARLY ENDOSOME ANTIGEN 1-LIKE"/>
    <property type="match status" value="1"/>
</dbReference>
<keyword evidence="1" id="KW-0472">Membrane</keyword>
<proteinExistence type="predicted"/>
<dbReference type="EMBL" id="JAOYFB010000037">
    <property type="protein sequence ID" value="KAK4023647.1"/>
    <property type="molecule type" value="Genomic_DNA"/>
</dbReference>
<keyword evidence="1" id="KW-0812">Transmembrane</keyword>
<name>A0ABR0AET8_9CRUS</name>
<sequence length="443" mass="51432">MCKFNHNIINVKREDPEAAGKKRISVVLIVSGLWMLLLLITLAFHLKHQSFLNNDVTEPILLERNSTNISMELCSKEDEIKLPILDTNFQLFNKTQDSEESKMLQTSLLQIAEQFSKDFMAVKMSVGQVEFLAKKLNQQFEYVNRYLDQYGKYVDLFKIIQEPLRSVSDLTEKISQLYYSIIGRFEELFHLVKKVASSFKKMGRLEGALGIINRQMNTSVYKKMELDMAMESLKNISVELNLRLQQDQAELKTISYQWQWLQEKRSSAHCFANWEWNWWPFTYTTTSVCYGRVSEEDWANTKARFEQALWRSNCSTQALGNVHEKMQKWYELDAEISTTIEMLEKKKLKLEQDMSLLNGTKGGSLDPLKREACKMTRELKYLYSDAGEFFLNASSRSADSLAILKAEALGKLSDSASTSMFGDPFLEWKNNLRKTIKEVFHTS</sequence>
<evidence type="ECO:0000313" key="3">
    <source>
        <dbReference type="Proteomes" id="UP001234178"/>
    </source>
</evidence>
<reference evidence="2 3" key="1">
    <citation type="journal article" date="2023" name="Nucleic Acids Res.">
        <title>The hologenome of Daphnia magna reveals possible DNA methylation and microbiome-mediated evolution of the host genome.</title>
        <authorList>
            <person name="Chaturvedi A."/>
            <person name="Li X."/>
            <person name="Dhandapani V."/>
            <person name="Marshall H."/>
            <person name="Kissane S."/>
            <person name="Cuenca-Cambronero M."/>
            <person name="Asole G."/>
            <person name="Calvet F."/>
            <person name="Ruiz-Romero M."/>
            <person name="Marangio P."/>
            <person name="Guigo R."/>
            <person name="Rago D."/>
            <person name="Mirbahai L."/>
            <person name="Eastwood N."/>
            <person name="Colbourne J.K."/>
            <person name="Zhou J."/>
            <person name="Mallon E."/>
            <person name="Orsini L."/>
        </authorList>
    </citation>
    <scope>NUCLEOTIDE SEQUENCE [LARGE SCALE GENOMIC DNA]</scope>
    <source>
        <strain evidence="2">LRV0_1</strain>
    </source>
</reference>
<accession>A0ABR0AET8</accession>
<dbReference type="PANTHER" id="PTHR33488">
    <property type="entry name" value="ZGC:162509"/>
    <property type="match status" value="1"/>
</dbReference>
<protein>
    <submittedName>
        <fullName evidence="2">Uncharacterized protein</fullName>
    </submittedName>
</protein>
<organism evidence="2 3">
    <name type="scientific">Daphnia magna</name>
    <dbReference type="NCBI Taxonomy" id="35525"/>
    <lineage>
        <taxon>Eukaryota</taxon>
        <taxon>Metazoa</taxon>
        <taxon>Ecdysozoa</taxon>
        <taxon>Arthropoda</taxon>
        <taxon>Crustacea</taxon>
        <taxon>Branchiopoda</taxon>
        <taxon>Diplostraca</taxon>
        <taxon>Cladocera</taxon>
        <taxon>Anomopoda</taxon>
        <taxon>Daphniidae</taxon>
        <taxon>Daphnia</taxon>
    </lineage>
</organism>
<dbReference type="Proteomes" id="UP001234178">
    <property type="component" value="Unassembled WGS sequence"/>
</dbReference>
<keyword evidence="1" id="KW-1133">Transmembrane helix</keyword>
<gene>
    <name evidence="2" type="ORF">OUZ56_009048</name>
</gene>
<comment type="caution">
    <text evidence="2">The sequence shown here is derived from an EMBL/GenBank/DDBJ whole genome shotgun (WGS) entry which is preliminary data.</text>
</comment>
<evidence type="ECO:0000313" key="2">
    <source>
        <dbReference type="EMBL" id="KAK4023647.1"/>
    </source>
</evidence>
<evidence type="ECO:0000256" key="1">
    <source>
        <dbReference type="SAM" id="Phobius"/>
    </source>
</evidence>
<feature type="transmembrane region" description="Helical" evidence="1">
    <location>
        <begin position="26"/>
        <end position="46"/>
    </location>
</feature>
<keyword evidence="3" id="KW-1185">Reference proteome</keyword>